<gene>
    <name evidence="1" type="ORF">AMTR_s00107p00022410</name>
</gene>
<keyword evidence="2" id="KW-1185">Reference proteome</keyword>
<dbReference type="EMBL" id="KI394917">
    <property type="protein sequence ID" value="ERN00278.1"/>
    <property type="molecule type" value="Genomic_DNA"/>
</dbReference>
<sequence>MDTVAGTVFLWRSDRGSIFHGHHFGQNLDRDLQGEPTNFRFRVSHTEFARIFLAVHHFDWYLDRDLQGEPTNFVA</sequence>
<dbReference type="HOGENOM" id="CLU_2674415_0_0_1"/>
<accession>W1NXA4</accession>
<proteinExistence type="predicted"/>
<dbReference type="Gramene" id="ERN00278">
    <property type="protein sequence ID" value="ERN00278"/>
    <property type="gene ID" value="AMTR_s00107p00022410"/>
</dbReference>
<organism evidence="1 2">
    <name type="scientific">Amborella trichopoda</name>
    <dbReference type="NCBI Taxonomy" id="13333"/>
    <lineage>
        <taxon>Eukaryota</taxon>
        <taxon>Viridiplantae</taxon>
        <taxon>Streptophyta</taxon>
        <taxon>Embryophyta</taxon>
        <taxon>Tracheophyta</taxon>
        <taxon>Spermatophyta</taxon>
        <taxon>Magnoliopsida</taxon>
        <taxon>Amborellales</taxon>
        <taxon>Amborellaceae</taxon>
        <taxon>Amborella</taxon>
    </lineage>
</organism>
<name>W1NXA4_AMBTC</name>
<reference evidence="2" key="1">
    <citation type="journal article" date="2013" name="Science">
        <title>The Amborella genome and the evolution of flowering plants.</title>
        <authorList>
            <consortium name="Amborella Genome Project"/>
        </authorList>
    </citation>
    <scope>NUCLEOTIDE SEQUENCE [LARGE SCALE GENOMIC DNA]</scope>
</reference>
<evidence type="ECO:0000313" key="2">
    <source>
        <dbReference type="Proteomes" id="UP000017836"/>
    </source>
</evidence>
<dbReference type="Proteomes" id="UP000017836">
    <property type="component" value="Unassembled WGS sequence"/>
</dbReference>
<protein>
    <submittedName>
        <fullName evidence="1">Uncharacterized protein</fullName>
    </submittedName>
</protein>
<dbReference type="AlphaFoldDB" id="W1NXA4"/>
<evidence type="ECO:0000313" key="1">
    <source>
        <dbReference type="EMBL" id="ERN00278.1"/>
    </source>
</evidence>